<evidence type="ECO:0000313" key="2">
    <source>
        <dbReference type="EMBL" id="GLZ80451.1"/>
    </source>
</evidence>
<keyword evidence="3" id="KW-1185">Reference proteome</keyword>
<dbReference type="RefSeq" id="WP_285665629.1">
    <property type="nucleotide sequence ID" value="NZ_BSTX01000004.1"/>
</dbReference>
<evidence type="ECO:0000313" key="3">
    <source>
        <dbReference type="Proteomes" id="UP001165079"/>
    </source>
</evidence>
<evidence type="ECO:0000256" key="1">
    <source>
        <dbReference type="SAM" id="MobiDB-lite"/>
    </source>
</evidence>
<feature type="region of interest" description="Disordered" evidence="1">
    <location>
        <begin position="34"/>
        <end position="68"/>
    </location>
</feature>
<accession>A0A9W6WCC4</accession>
<protein>
    <submittedName>
        <fullName evidence="2">Uncharacterized protein</fullName>
    </submittedName>
</protein>
<organism evidence="2 3">
    <name type="scientific">Actinorhabdospora filicis</name>
    <dbReference type="NCBI Taxonomy" id="1785913"/>
    <lineage>
        <taxon>Bacteria</taxon>
        <taxon>Bacillati</taxon>
        <taxon>Actinomycetota</taxon>
        <taxon>Actinomycetes</taxon>
        <taxon>Micromonosporales</taxon>
        <taxon>Micromonosporaceae</taxon>
        <taxon>Actinorhabdospora</taxon>
    </lineage>
</organism>
<name>A0A9W6WCC4_9ACTN</name>
<reference evidence="2" key="1">
    <citation type="submission" date="2023-03" db="EMBL/GenBank/DDBJ databases">
        <title>Actinorhabdospora filicis NBRC 111898.</title>
        <authorList>
            <person name="Ichikawa N."/>
            <person name="Sato H."/>
            <person name="Tonouchi N."/>
        </authorList>
    </citation>
    <scope>NUCLEOTIDE SEQUENCE</scope>
    <source>
        <strain evidence="2">NBRC 111898</strain>
    </source>
</reference>
<comment type="caution">
    <text evidence="2">The sequence shown here is derived from an EMBL/GenBank/DDBJ whole genome shotgun (WGS) entry which is preliminary data.</text>
</comment>
<gene>
    <name evidence="2" type="ORF">Afil01_52580</name>
</gene>
<dbReference type="EMBL" id="BSTX01000004">
    <property type="protein sequence ID" value="GLZ80451.1"/>
    <property type="molecule type" value="Genomic_DNA"/>
</dbReference>
<dbReference type="AlphaFoldDB" id="A0A9W6WCC4"/>
<dbReference type="Proteomes" id="UP001165079">
    <property type="component" value="Unassembled WGS sequence"/>
</dbReference>
<sequence length="68" mass="7451">MNTHVILAGADEPEGEGHWPWHLFSPWHAEVLFPVPPSSDTPVRPAHRPAPTRPPGLRPGAGRPPGRR</sequence>
<proteinExistence type="predicted"/>